<feature type="transmembrane region" description="Helical" evidence="1">
    <location>
        <begin position="1459"/>
        <end position="1482"/>
    </location>
</feature>
<proteinExistence type="predicted"/>
<feature type="transmembrane region" description="Helical" evidence="1">
    <location>
        <begin position="12"/>
        <end position="35"/>
    </location>
</feature>
<dbReference type="FunCoup" id="A0A151Z5B9">
    <property type="interactions" value="1"/>
</dbReference>
<dbReference type="EMBL" id="LODT01000042">
    <property type="protein sequence ID" value="KYQ88994.1"/>
    <property type="molecule type" value="Genomic_DNA"/>
</dbReference>
<dbReference type="InterPro" id="IPR011050">
    <property type="entry name" value="Pectin_lyase_fold/virulence"/>
</dbReference>
<dbReference type="SUPFAM" id="SSF51126">
    <property type="entry name" value="Pectin lyase-like"/>
    <property type="match status" value="1"/>
</dbReference>
<feature type="transmembrane region" description="Helical" evidence="1">
    <location>
        <begin position="1434"/>
        <end position="1453"/>
    </location>
</feature>
<feature type="transmembrane region" description="Helical" evidence="1">
    <location>
        <begin position="1154"/>
        <end position="1173"/>
    </location>
</feature>
<protein>
    <recommendedName>
        <fullName evidence="4">Transmembrane protein</fullName>
    </recommendedName>
</protein>
<comment type="caution">
    <text evidence="2">The sequence shown here is derived from an EMBL/GenBank/DDBJ whole genome shotgun (WGS) entry which is preliminary data.</text>
</comment>
<feature type="transmembrane region" description="Helical" evidence="1">
    <location>
        <begin position="1185"/>
        <end position="1206"/>
    </location>
</feature>
<organism evidence="2 3">
    <name type="scientific">Tieghemostelium lacteum</name>
    <name type="common">Slime mold</name>
    <name type="synonym">Dictyostelium lacteum</name>
    <dbReference type="NCBI Taxonomy" id="361077"/>
    <lineage>
        <taxon>Eukaryota</taxon>
        <taxon>Amoebozoa</taxon>
        <taxon>Evosea</taxon>
        <taxon>Eumycetozoa</taxon>
        <taxon>Dictyostelia</taxon>
        <taxon>Dictyosteliales</taxon>
        <taxon>Raperosteliaceae</taxon>
        <taxon>Tieghemostelium</taxon>
    </lineage>
</organism>
<sequence>MSSRNDDYSPMTIFKYYILFIFLFFNLVQTIDIYISSSNGNDNNNGTLKYPYQTFDKVLEVLYNVTEINNNSEDVIVYFDQGNYTQSSTQTFKCTLACNISFQSINSNRSSTTIYGFQMTFSNRSQLTLTNMAIMSFQNNSQMDSGSSMLVINSIVNAGLGQSFTMNDSTLTLQDNSYINTGYVYISNNAEIHIINSTFSDSAIFTYYGSNHVHIKSSNLYNFQYSSYLSNNDTLIIENSQLNYTASTPFYIFQLNQDQQVSITNTQFSGIVTTQSLFQITYSKFHLSNCTITNSTLELYIINTFDSKVTLENIYLVTVASSSFINTQSSTIDINGMNIQQSLLIFISTQYQFHSISRGFTIPTTSSSSPLPASKITIDQLKLTYSQNNQFQFIMINTLYEPTFITISNSILDFISSSLMMNTEFLMSNTSINSISTSNLFQFDNGTSVEIQFCNFTTNSFISDSTLFQVYNSSELYLHDSKFFGCSSLMTIENHAKVNIKYCQFRGLYTKGKVFQAQTHSELQIKYSSFQESYCGQFITLYNSKFLLAYTSIMNATQWSNQTFGDFDYGSGVQFNNLQLVNIYSNGIGFSFSKQSTFEMIGCTFNYVTSTSIDMSKPPAQQLPVINCDNSHFTITNNNFSSTYYEVMFSTFQCDVTLDSNNIVSTSANFMFSQYGNITSTRTFITGLQGDYIFNKRIGNLISTNDIIKECRDTQMIFRVIGEEAVDFKATFYGLQIETIVNTGNSKIASTISALHFQDITVTFDECNIQSNTMDYNLLYFNNVEVYMSNSTVISNVIYNAEVISLARQSNMYMTKSEISYNTGSSTISVDDGSFIRIEESSIKFNSADNGGCLYILGSNGCYIDGSTFTNNTSNSNGGCIYFNSYRTIGCLQGLKETVFKYNSAPRGGGGAVYYVSTIASNDNTPLWSNYTTLFYENYALYGDQFAGGISYIKIQFTNTYVFQLKFTFSFRDFYNNVIVTENYQEITFQVNCTTDDQYSFSTVSFLEDGIGNVNVPLQQIAGLQYEIYIPSQSNYSIASYSSLCNNFSYETGNTCTYCPVGMSYSIDKSDCMECVPNLICMNSLVYTKPNYYLVENEITQVYECSPNLCLGNNECLGNYTTGDLCGQCTDLLGGFVPKSGMYCCNNYQENQIFISYFIILLLPIAFIWSLKFQFSSFYSTAGKVFTYLQSISIIFFSTSHLYIIPVFRFSIDIIYDYCPFQITNFIKSLIALGSILSLYIFLMLIKWIQINLKRMMSTMFRDHIHRKLYSFHMLYYHWSLFMLLYPPLVFNLISMVIYKKIYTTNTKYLSIDMEVSFNSDSTPSRLIILITFVSVTLFLLLPGISAWIIYQIKRQSPNSKSKFNKIIRCLPYRKGCKWWDIIHMVKSCIFSFLSISCLYNQELYSILLKSIQFVITIGEYAMQPYQQPQKNHINNLSNLLLLILILIIDYQTTLTNGIAIQIPGQTVTIYALGSILIFFLFEHIYKNKPQIPF</sequence>
<dbReference type="Proteomes" id="UP000076078">
    <property type="component" value="Unassembled WGS sequence"/>
</dbReference>
<accession>A0A151Z5B9</accession>
<evidence type="ECO:0000256" key="1">
    <source>
        <dbReference type="SAM" id="Phobius"/>
    </source>
</evidence>
<evidence type="ECO:0008006" key="4">
    <source>
        <dbReference type="Google" id="ProtNLM"/>
    </source>
</evidence>
<keyword evidence="1" id="KW-1133">Transmembrane helix</keyword>
<feature type="transmembrane region" description="Helical" evidence="1">
    <location>
        <begin position="1327"/>
        <end position="1351"/>
    </location>
</feature>
<feature type="transmembrane region" description="Helical" evidence="1">
    <location>
        <begin position="1269"/>
        <end position="1286"/>
    </location>
</feature>
<keyword evidence="3" id="KW-1185">Reference proteome</keyword>
<feature type="transmembrane region" description="Helical" evidence="1">
    <location>
        <begin position="1226"/>
        <end position="1249"/>
    </location>
</feature>
<dbReference type="OMA" id="CTINNCE"/>
<dbReference type="InParanoid" id="A0A151Z5B9"/>
<keyword evidence="1" id="KW-0472">Membrane</keyword>
<gene>
    <name evidence="2" type="ORF">DLAC_10210</name>
</gene>
<reference evidence="2 3" key="1">
    <citation type="submission" date="2015-12" db="EMBL/GenBank/DDBJ databases">
        <title>Dictyostelia acquired genes for synthesis and detection of signals that induce cell-type specialization by lateral gene transfer from prokaryotes.</title>
        <authorList>
            <person name="Gloeckner G."/>
            <person name="Schaap P."/>
        </authorList>
    </citation>
    <scope>NUCLEOTIDE SEQUENCE [LARGE SCALE GENOMIC DNA]</scope>
    <source>
        <strain evidence="2 3">TK</strain>
    </source>
</reference>
<keyword evidence="1" id="KW-0812">Transmembrane</keyword>
<name>A0A151Z5B9_TIELA</name>
<evidence type="ECO:0000313" key="3">
    <source>
        <dbReference type="Proteomes" id="UP000076078"/>
    </source>
</evidence>
<dbReference type="OrthoDB" id="24473at2759"/>
<dbReference type="PANTHER" id="PTHR32158">
    <property type="entry name" value="RING-TYPE DOMAIN-CONTAINING PROTEIN"/>
    <property type="match status" value="1"/>
</dbReference>
<dbReference type="PANTHER" id="PTHR32158:SF22">
    <property type="entry name" value="TRANSMEMBRANE DOMAIN-CONTAINING PROTEIN DDB_G0287209"/>
    <property type="match status" value="1"/>
</dbReference>
<evidence type="ECO:0000313" key="2">
    <source>
        <dbReference type="EMBL" id="KYQ88994.1"/>
    </source>
</evidence>